<dbReference type="Gramene" id="KZM99702">
    <property type="protein sequence ID" value="KZM99702"/>
    <property type="gene ID" value="DCAR_012936"/>
</dbReference>
<accession>A0A162ADT4</accession>
<dbReference type="InterPro" id="IPR003406">
    <property type="entry name" value="Glyco_trans_14"/>
</dbReference>
<evidence type="ECO:0000256" key="3">
    <source>
        <dbReference type="ARBA" id="ARBA00022679"/>
    </source>
</evidence>
<keyword evidence="2" id="KW-0328">Glycosyltransferase</keyword>
<keyword evidence="4" id="KW-0472">Membrane</keyword>
<evidence type="ECO:0000256" key="5">
    <source>
        <dbReference type="ARBA" id="ARBA00023180"/>
    </source>
</evidence>
<dbReference type="PANTHER" id="PTHR31042">
    <property type="entry name" value="CORE-2/I-BRANCHING BETA-1,6-N-ACETYLGLUCOSAMINYLTRANSFERASE FAMILY PROTEIN-RELATED"/>
    <property type="match status" value="1"/>
</dbReference>
<protein>
    <submittedName>
        <fullName evidence="6">Uncharacterized protein</fullName>
    </submittedName>
</protein>
<organism evidence="6">
    <name type="scientific">Daucus carota subsp. sativus</name>
    <name type="common">Carrot</name>
    <dbReference type="NCBI Taxonomy" id="79200"/>
    <lineage>
        <taxon>Eukaryota</taxon>
        <taxon>Viridiplantae</taxon>
        <taxon>Streptophyta</taxon>
        <taxon>Embryophyta</taxon>
        <taxon>Tracheophyta</taxon>
        <taxon>Spermatophyta</taxon>
        <taxon>Magnoliopsida</taxon>
        <taxon>eudicotyledons</taxon>
        <taxon>Gunneridae</taxon>
        <taxon>Pentapetalae</taxon>
        <taxon>asterids</taxon>
        <taxon>campanulids</taxon>
        <taxon>Apiales</taxon>
        <taxon>Apiaceae</taxon>
        <taxon>Apioideae</taxon>
        <taxon>Scandiceae</taxon>
        <taxon>Daucinae</taxon>
        <taxon>Daucus</taxon>
        <taxon>Daucus sect. Daucus</taxon>
    </lineage>
</organism>
<proteinExistence type="predicted"/>
<evidence type="ECO:0000256" key="2">
    <source>
        <dbReference type="ARBA" id="ARBA00022676"/>
    </source>
</evidence>
<dbReference type="OMA" id="SEHRTEQ"/>
<dbReference type="AlphaFoldDB" id="A0A162ADT4"/>
<dbReference type="GO" id="GO:0016757">
    <property type="term" value="F:glycosyltransferase activity"/>
    <property type="evidence" value="ECO:0007669"/>
    <property type="project" value="UniProtKB-KW"/>
</dbReference>
<evidence type="ECO:0000256" key="1">
    <source>
        <dbReference type="ARBA" id="ARBA00004606"/>
    </source>
</evidence>
<evidence type="ECO:0000256" key="4">
    <source>
        <dbReference type="ARBA" id="ARBA00023136"/>
    </source>
</evidence>
<comment type="subcellular location">
    <subcellularLocation>
        <location evidence="1">Membrane</location>
        <topology evidence="1">Single-pass type II membrane protein</topology>
    </subcellularLocation>
</comment>
<evidence type="ECO:0000313" key="6">
    <source>
        <dbReference type="EMBL" id="KZM99702.1"/>
    </source>
</evidence>
<dbReference type="GO" id="GO:0016020">
    <property type="term" value="C:membrane"/>
    <property type="evidence" value="ECO:0007669"/>
    <property type="project" value="UniProtKB-SubCell"/>
</dbReference>
<gene>
    <name evidence="6" type="ORF">DCAR_012936</name>
</gene>
<sequence>MNMKKRAAHSSSASLARLRIKFGSRFLIAIFALLCFCSMFGLHQFTSRLQGTPKIAFMFLVRENLPLDFLWHSFFKNADAAKFSIYIHSKPGFVFDESTTVSEFFYNRQLSRSIQVGWGKPTMIEAERLLLEEALADSDNQRFVLLSDSCVPLHNFSYVYNYLISSPKSYVESFVDLSEPRYSIKMFPIITEEKWRKGSQWVALLRRHAELIVHDYTVFPVFKKFCKRRPPLDIAKAKLTNASLVQTEHNCIPDEHYVQTLFMLKALEDEIFRRTLTYSLWNHSTNRTDPTGWHPVTFDYENAEQQYIEKIKDIKNIVYESEHRTEQCYTNSMQTPCYLFARKFTPGTNSMRQRCPFLVEQKAKQAPLCIASWFYAFVALRQGYY</sequence>
<keyword evidence="3" id="KW-0808">Transferase</keyword>
<dbReference type="InterPro" id="IPR044174">
    <property type="entry name" value="BC10-like"/>
</dbReference>
<name>A0A162ADT4_DAUCS</name>
<dbReference type="PANTHER" id="PTHR31042:SF144">
    <property type="entry name" value="GLYCOSYL TRANSFERASE, FAMILY 14"/>
    <property type="match status" value="1"/>
</dbReference>
<comment type="caution">
    <text evidence="6">The sequence shown here is derived from an EMBL/GenBank/DDBJ whole genome shotgun (WGS) entry which is preliminary data.</text>
</comment>
<keyword evidence="5" id="KW-0325">Glycoprotein</keyword>
<dbReference type="Pfam" id="PF02485">
    <property type="entry name" value="Branch"/>
    <property type="match status" value="1"/>
</dbReference>
<dbReference type="EMBL" id="LNRQ01000004">
    <property type="protein sequence ID" value="KZM99702.1"/>
    <property type="molecule type" value="Genomic_DNA"/>
</dbReference>
<reference evidence="6" key="1">
    <citation type="journal article" date="2016" name="Nat. Genet.">
        <title>A high-quality carrot genome assembly provides new insights into carotenoid accumulation and asterid genome evolution.</title>
        <authorList>
            <person name="Iorizzo M."/>
            <person name="Ellison S."/>
            <person name="Senalik D."/>
            <person name="Zeng P."/>
            <person name="Satapoomin P."/>
            <person name="Huang J."/>
            <person name="Bowman M."/>
            <person name="Iovene M."/>
            <person name="Sanseverino W."/>
            <person name="Cavagnaro P."/>
            <person name="Yildiz M."/>
            <person name="Macko-Podgorni A."/>
            <person name="Moranska E."/>
            <person name="Grzebelus E."/>
            <person name="Grzebelus D."/>
            <person name="Ashrafi H."/>
            <person name="Zheng Z."/>
            <person name="Cheng S."/>
            <person name="Spooner D."/>
            <person name="Van Deynze A."/>
            <person name="Simon P."/>
        </authorList>
    </citation>
    <scope>NUCLEOTIDE SEQUENCE [LARGE SCALE GENOMIC DNA]</scope>
    <source>
        <tissue evidence="6">Leaf</tissue>
    </source>
</reference>